<feature type="region of interest" description="Disordered" evidence="4">
    <location>
        <begin position="321"/>
        <end position="343"/>
    </location>
</feature>
<dbReference type="InterPro" id="IPR050403">
    <property type="entry name" value="Myosin_RLC"/>
</dbReference>
<evidence type="ECO:0000256" key="1">
    <source>
        <dbReference type="ARBA" id="ARBA00022723"/>
    </source>
</evidence>
<sequence>MAKTKTTKKCPQFTTSNVFAIFDQRQIQEFREDSNVIDQNRDGFIKENLRDVLVSPGKNPADAYLNAMMNEVPGPINFTSLLPVFGEKLNGADPEDVIRNALACFVCALDPDALLPFDVLRLSSSSDQLRIRLITNKGESSCTNRSHRPQEPTRCTLIGWTATEVGPVHRTSRDSSVGPVSPPRVAAGFPGGTEAENRQQEAQALRSHFDQRASVRQRLRQKQTSCIISCGACPGCGDHAQASDQGGARLPEEGDPAEGECPGQPGLPPALLELPSRLLFRPPLTQLLGSHPVSQSLRGCPQSSVDAVRRLAGSQKWTQLGWRRGHQDQGSRVTWHKEGSHQAPSVGICGRHVVALPQPPAPGCGALEDALGERRGEQQGQQKQAESSPLAPETRQEAGLQRAEKETDLGFGQGHNHPSRLPPSG</sequence>
<protein>
    <submittedName>
        <fullName evidence="5">Uncharacterized protein</fullName>
    </submittedName>
</protein>
<keyword evidence="3" id="KW-0106">Calcium</keyword>
<keyword evidence="6" id="KW-1185">Reference proteome</keyword>
<keyword evidence="1" id="KW-0479">Metal-binding</keyword>
<dbReference type="Gene3D" id="1.10.238.10">
    <property type="entry name" value="EF-hand"/>
    <property type="match status" value="1"/>
</dbReference>
<organism evidence="5 6">
    <name type="scientific">Eschrichtius robustus</name>
    <name type="common">California gray whale</name>
    <name type="synonym">Eschrichtius gibbosus</name>
    <dbReference type="NCBI Taxonomy" id="9764"/>
    <lineage>
        <taxon>Eukaryota</taxon>
        <taxon>Metazoa</taxon>
        <taxon>Chordata</taxon>
        <taxon>Craniata</taxon>
        <taxon>Vertebrata</taxon>
        <taxon>Euteleostomi</taxon>
        <taxon>Mammalia</taxon>
        <taxon>Eutheria</taxon>
        <taxon>Laurasiatheria</taxon>
        <taxon>Artiodactyla</taxon>
        <taxon>Whippomorpha</taxon>
        <taxon>Cetacea</taxon>
        <taxon>Mysticeti</taxon>
        <taxon>Eschrichtiidae</taxon>
        <taxon>Eschrichtius</taxon>
    </lineage>
</organism>
<evidence type="ECO:0000256" key="4">
    <source>
        <dbReference type="SAM" id="MobiDB-lite"/>
    </source>
</evidence>
<dbReference type="FunFam" id="1.10.238.10:FF:000007">
    <property type="entry name" value="Putative myosin regulatory light chain sqh"/>
    <property type="match status" value="1"/>
</dbReference>
<dbReference type="InterPro" id="IPR011992">
    <property type="entry name" value="EF-hand-dom_pair"/>
</dbReference>
<evidence type="ECO:0000256" key="3">
    <source>
        <dbReference type="ARBA" id="ARBA00022837"/>
    </source>
</evidence>
<comment type="caution">
    <text evidence="5">The sequence shown here is derived from an EMBL/GenBank/DDBJ whole genome shotgun (WGS) entry which is preliminary data.</text>
</comment>
<dbReference type="EMBL" id="JAIQCJ010000586">
    <property type="protein sequence ID" value="KAJ8795253.1"/>
    <property type="molecule type" value="Genomic_DNA"/>
</dbReference>
<keyword evidence="2" id="KW-0677">Repeat</keyword>
<evidence type="ECO:0000313" key="6">
    <source>
        <dbReference type="Proteomes" id="UP001159641"/>
    </source>
</evidence>
<name>A0AB34HVX6_ESCRO</name>
<feature type="region of interest" description="Disordered" evidence="4">
    <location>
        <begin position="240"/>
        <end position="268"/>
    </location>
</feature>
<feature type="compositionally biased region" description="Basic and acidic residues" evidence="4">
    <location>
        <begin position="325"/>
        <end position="340"/>
    </location>
</feature>
<feature type="region of interest" description="Disordered" evidence="4">
    <location>
        <begin position="360"/>
        <end position="425"/>
    </location>
</feature>
<accession>A0AB34HVX6</accession>
<dbReference type="SUPFAM" id="SSF47473">
    <property type="entry name" value="EF-hand"/>
    <property type="match status" value="1"/>
</dbReference>
<evidence type="ECO:0000256" key="2">
    <source>
        <dbReference type="ARBA" id="ARBA00022737"/>
    </source>
</evidence>
<dbReference type="Proteomes" id="UP001159641">
    <property type="component" value="Unassembled WGS sequence"/>
</dbReference>
<dbReference type="AlphaFoldDB" id="A0AB34HVX6"/>
<reference evidence="5 6" key="1">
    <citation type="submission" date="2022-11" db="EMBL/GenBank/DDBJ databases">
        <title>Whole genome sequence of Eschrichtius robustus ER-17-0199.</title>
        <authorList>
            <person name="Bruniche-Olsen A."/>
            <person name="Black A.N."/>
            <person name="Fields C.J."/>
            <person name="Walden K."/>
            <person name="Dewoody J.A."/>
        </authorList>
    </citation>
    <scope>NUCLEOTIDE SEQUENCE [LARGE SCALE GENOMIC DNA]</scope>
    <source>
        <strain evidence="5">ER-17-0199</strain>
        <tissue evidence="5">Blubber</tissue>
    </source>
</reference>
<dbReference type="PANTHER" id="PTHR23049">
    <property type="entry name" value="MYOSIN REGULATORY LIGHT CHAIN 2"/>
    <property type="match status" value="1"/>
</dbReference>
<dbReference type="GO" id="GO:0046872">
    <property type="term" value="F:metal ion binding"/>
    <property type="evidence" value="ECO:0007669"/>
    <property type="project" value="UniProtKB-KW"/>
</dbReference>
<proteinExistence type="predicted"/>
<evidence type="ECO:0000313" key="5">
    <source>
        <dbReference type="EMBL" id="KAJ8795253.1"/>
    </source>
</evidence>
<gene>
    <name evidence="5" type="ORF">J1605_002877</name>
</gene>